<dbReference type="InterPro" id="IPR013182">
    <property type="entry name" value="DUF1720"/>
</dbReference>
<dbReference type="GeneID" id="92209853"/>
<evidence type="ECO:0000256" key="4">
    <source>
        <dbReference type="ARBA" id="ARBA00009351"/>
    </source>
</evidence>
<feature type="domain" description="EH" evidence="19">
    <location>
        <begin position="463"/>
        <end position="552"/>
    </location>
</feature>
<keyword evidence="16" id="KW-0206">Cytoskeleton</keyword>
<gene>
    <name evidence="22" type="ORF">LODBEIA_P46570</name>
</gene>
<dbReference type="PANTHER" id="PTHR11216">
    <property type="entry name" value="EH DOMAIN"/>
    <property type="match status" value="1"/>
</dbReference>
<evidence type="ECO:0000256" key="6">
    <source>
        <dbReference type="ARBA" id="ARBA00015110"/>
    </source>
</evidence>
<dbReference type="CDD" id="cd00052">
    <property type="entry name" value="EH"/>
    <property type="match status" value="2"/>
</dbReference>
<keyword evidence="8" id="KW-1003">Cell membrane</keyword>
<evidence type="ECO:0000256" key="2">
    <source>
        <dbReference type="ARBA" id="ARBA00004134"/>
    </source>
</evidence>
<feature type="domain" description="EF-hand" evidence="20">
    <location>
        <begin position="496"/>
        <end position="531"/>
    </location>
</feature>
<evidence type="ECO:0000256" key="12">
    <source>
        <dbReference type="ARBA" id="ARBA00022753"/>
    </source>
</evidence>
<feature type="compositionally biased region" description="Polar residues" evidence="18">
    <location>
        <begin position="367"/>
        <end position="376"/>
    </location>
</feature>
<evidence type="ECO:0000256" key="16">
    <source>
        <dbReference type="ARBA" id="ARBA00023212"/>
    </source>
</evidence>
<evidence type="ECO:0000256" key="5">
    <source>
        <dbReference type="ARBA" id="ARBA00011159"/>
    </source>
</evidence>
<evidence type="ECO:0000259" key="21">
    <source>
        <dbReference type="PROSITE" id="PS51082"/>
    </source>
</evidence>
<dbReference type="RefSeq" id="XP_066831595.1">
    <property type="nucleotide sequence ID" value="XM_066974902.1"/>
</dbReference>
<keyword evidence="23" id="KW-1185">Reference proteome</keyword>
<feature type="compositionally biased region" description="Low complexity" evidence="18">
    <location>
        <begin position="994"/>
        <end position="1006"/>
    </location>
</feature>
<evidence type="ECO:0000256" key="18">
    <source>
        <dbReference type="SAM" id="MobiDB-lite"/>
    </source>
</evidence>
<dbReference type="EMBL" id="OZ022409">
    <property type="protein sequence ID" value="CAK9440639.1"/>
    <property type="molecule type" value="Genomic_DNA"/>
</dbReference>
<feature type="compositionally biased region" description="Acidic residues" evidence="18">
    <location>
        <begin position="1109"/>
        <end position="1120"/>
    </location>
</feature>
<name>A0ABP0ZQK6_9ASCO</name>
<evidence type="ECO:0000256" key="14">
    <source>
        <dbReference type="ARBA" id="ARBA00023136"/>
    </source>
</evidence>
<keyword evidence="12" id="KW-0967">Endosome</keyword>
<evidence type="ECO:0000256" key="3">
    <source>
        <dbReference type="ARBA" id="ARBA00004413"/>
    </source>
</evidence>
<feature type="region of interest" description="Disordered" evidence="18">
    <location>
        <begin position="238"/>
        <end position="283"/>
    </location>
</feature>
<feature type="compositionally biased region" description="Low complexity" evidence="18">
    <location>
        <begin position="1059"/>
        <end position="1068"/>
    </location>
</feature>
<evidence type="ECO:0000259" key="19">
    <source>
        <dbReference type="PROSITE" id="PS50031"/>
    </source>
</evidence>
<comment type="function">
    <text evidence="17">Component of the PAN1 actin cytoskeleton-regulatory complex required for the internalization of endosomes during actin-coupled endocytosis. The complex links the site of endocytosis to the cell membrane-associated actin cytoskeleton. Mediates uptake of external molecules and vacuolar degradation of plasma membrane proteins. Plays a role in the proper organization of the cell membrane-associated actin cytoskeleton and promotes its destabilization.</text>
</comment>
<evidence type="ECO:0000256" key="10">
    <source>
        <dbReference type="ARBA" id="ARBA00022583"/>
    </source>
</evidence>
<keyword evidence="13" id="KW-0175">Coiled coil</keyword>
<proteinExistence type="inferred from homology"/>
<feature type="compositionally biased region" description="Polar residues" evidence="18">
    <location>
        <begin position="933"/>
        <end position="951"/>
    </location>
</feature>
<evidence type="ECO:0000256" key="11">
    <source>
        <dbReference type="ARBA" id="ARBA00022737"/>
    </source>
</evidence>
<feature type="compositionally biased region" description="Pro residues" evidence="18">
    <location>
        <begin position="1219"/>
        <end position="1260"/>
    </location>
</feature>
<dbReference type="SUPFAM" id="SSF47473">
    <property type="entry name" value="EF-hand"/>
    <property type="match status" value="2"/>
</dbReference>
<feature type="compositionally biased region" description="Basic and acidic residues" evidence="18">
    <location>
        <begin position="1153"/>
        <end position="1169"/>
    </location>
</feature>
<keyword evidence="14" id="KW-0472">Membrane</keyword>
<dbReference type="InterPro" id="IPR000261">
    <property type="entry name" value="EH_dom"/>
</dbReference>
<comment type="similarity">
    <text evidence="4">Belongs to the PAN1 family.</text>
</comment>
<organism evidence="22 23">
    <name type="scientific">Lodderomyces beijingensis</name>
    <dbReference type="NCBI Taxonomy" id="1775926"/>
    <lineage>
        <taxon>Eukaryota</taxon>
        <taxon>Fungi</taxon>
        <taxon>Dikarya</taxon>
        <taxon>Ascomycota</taxon>
        <taxon>Saccharomycotina</taxon>
        <taxon>Pichiomycetes</taxon>
        <taxon>Debaryomycetaceae</taxon>
        <taxon>Candida/Lodderomyces clade</taxon>
        <taxon>Lodderomyces</taxon>
    </lineage>
</organism>
<evidence type="ECO:0000259" key="20">
    <source>
        <dbReference type="PROSITE" id="PS50222"/>
    </source>
</evidence>
<dbReference type="PROSITE" id="PS51082">
    <property type="entry name" value="WH2"/>
    <property type="match status" value="1"/>
</dbReference>
<feature type="compositionally biased region" description="Low complexity" evidence="18">
    <location>
        <begin position="1194"/>
        <end position="1204"/>
    </location>
</feature>
<evidence type="ECO:0000256" key="7">
    <source>
        <dbReference type="ARBA" id="ARBA00020728"/>
    </source>
</evidence>
<evidence type="ECO:0000256" key="15">
    <source>
        <dbReference type="ARBA" id="ARBA00023203"/>
    </source>
</evidence>
<feature type="domain" description="EH" evidence="19">
    <location>
        <begin position="76"/>
        <end position="155"/>
    </location>
</feature>
<feature type="compositionally biased region" description="Basic and acidic residues" evidence="18">
    <location>
        <begin position="581"/>
        <end position="591"/>
    </location>
</feature>
<protein>
    <recommendedName>
        <fullName evidence="6">Actin cytoskeleton-regulatory complex protein PAN1</fullName>
    </recommendedName>
    <alternativeName>
        <fullName evidence="7">Actin cytoskeleton-regulatory complex protein pan1</fullName>
    </alternativeName>
</protein>
<feature type="compositionally biased region" description="Low complexity" evidence="18">
    <location>
        <begin position="377"/>
        <end position="387"/>
    </location>
</feature>
<feature type="compositionally biased region" description="Low complexity" evidence="18">
    <location>
        <begin position="1170"/>
        <end position="1182"/>
    </location>
</feature>
<evidence type="ECO:0000256" key="1">
    <source>
        <dbReference type="ARBA" id="ARBA00004125"/>
    </source>
</evidence>
<feature type="compositionally biased region" description="Basic and acidic residues" evidence="18">
    <location>
        <begin position="974"/>
        <end position="993"/>
    </location>
</feature>
<feature type="region of interest" description="Disordered" evidence="18">
    <location>
        <begin position="559"/>
        <end position="617"/>
    </location>
</feature>
<keyword evidence="10" id="KW-0254">Endocytosis</keyword>
<sequence length="1330" mass="142911">MFNYQPTGMGYNPNQQQQQPIYPQQTAFGQPNLYGSNIQPGYIQTQPTGFGGAPTVIENKELKIPSTRLSFITVQDQKKFEHLFRTAVPRGEQAITGDAASNILLRSGLNPVVLAEIWTLSDMDKTGALLFPEFALSLHLTNMAKRGEALPGVLPEKWSNEVRSFMDAINFSVPDDPNKILANTPFAKKDDWMTQPTGVGNWMQPQATGFQQNSWMQPQATGFGQQPQPQATGFGQLPQATGFGQQQPPQATGFGQQLAPQATGFGQPPPPTSFGQPGSFVPLQPQQTAGLIQKNTGLQPQVTGFLSQQRTGGLAPQVTGGLQQQRTGGLAPQTTGFQTGFNTIGLQPNKTGPLQANRTGPGFAPLQQQQQPTSGFLQQQQTGYLQQQPTGMLQQQPTGYLQAQPTGRPGEWGFVSMPTGGMPGLNTMQQVFQPNNTQNYQDLNKAMNSNSLSNVTWAISKQEKQIYDNLFQAWDTGRNGYVDSNVALNVFTKSGLSRQDLEAIWNLADTDDVGKLNKNQFAVAMHLIYRRLNGLDIPLRLPPELIPPADKTLRDTMDSLKNSLKNGGGKQSKSKPQTKPDGTRFKNDDNHTGYVSGSRYGRKSEAKPKSGTATDHDLSIDDLKKRIREKKILLDAMDVEDEEKRGFDSREVDQLKSKIYEIQTKITTTEDGSNQKQALLDRLNNGRSKISKLISSLNQVNNEISKRNIELVKITLKQENPLWDDSNVDLNASSDSSRFDLKQKMAMLTGKGSGSGLVDRKFREAVDKQKTELNNQTEMVRDIESGIKVLEDQCASKLNTSVRHAVGYEKWEKGFGVSGAVAEFVRELAKLQTPAVARKAPGANLVESKPVTGAAPPSSADTRATEKLATEKSAASSSSAVYTTPEERAAYIKAEAAKRMASRLEKLGISRSKRGGRPTEKTETEADKEVAKPSTSQAESPIKQEPQTSQPEIGIAKQPKGNSRWGGESIGNTPKHEDAPREEAKEVKAEAPVKQEPVSVPSVPETPKAEPVPPPPQVQETQSIKPASSYVPPVGKTVPEKVSEPAAVEPKVAAVAAPPVEAPKQAPASVPRHENNPFFKNKFQPVDPQKASIQRGFQRGTSNANSWSDSEDEDSEDDDDAPNRAGAAQLANLMFGGMPMQHTGGANISQAKPEPKTNHETLQKEEKPVEPAAEPKAVEPASILPPPPPPPAPDASAAPAVPSFEAPPPSPPVSVSQPPSLPEDVPPPPPPPSLPGSFPPAPPSLPESMPPPPPPPPAPPAGGFSAAPPPPPPPAPTAGGIPVPPSFDAGSSAPPQAPNIGALLTQITGGKSLKKVETKESSGATVGKVL</sequence>
<evidence type="ECO:0000256" key="9">
    <source>
        <dbReference type="ARBA" id="ARBA00022490"/>
    </source>
</evidence>
<keyword evidence="11" id="KW-0677">Repeat</keyword>
<evidence type="ECO:0000256" key="13">
    <source>
        <dbReference type="ARBA" id="ARBA00023054"/>
    </source>
</evidence>
<reference evidence="22 23" key="1">
    <citation type="submission" date="2024-03" db="EMBL/GenBank/DDBJ databases">
        <authorList>
            <person name="Brejova B."/>
        </authorList>
    </citation>
    <scope>NUCLEOTIDE SEQUENCE [LARGE SCALE GENOMIC DNA]</scope>
    <source>
        <strain evidence="22 23">CBS 14171</strain>
    </source>
</reference>
<feature type="region of interest" description="Disordered" evidence="18">
    <location>
        <begin position="847"/>
        <end position="883"/>
    </location>
</feature>
<dbReference type="SMART" id="SM00027">
    <property type="entry name" value="EH"/>
    <property type="match status" value="2"/>
</dbReference>
<dbReference type="Gene3D" id="1.10.238.10">
    <property type="entry name" value="EF-hand"/>
    <property type="match status" value="2"/>
</dbReference>
<dbReference type="PROSITE" id="PS50222">
    <property type="entry name" value="EF_HAND_2"/>
    <property type="match status" value="1"/>
</dbReference>
<feature type="region of interest" description="Disordered" evidence="18">
    <location>
        <begin position="367"/>
        <end position="387"/>
    </location>
</feature>
<dbReference type="PROSITE" id="PS50031">
    <property type="entry name" value="EH"/>
    <property type="match status" value="2"/>
</dbReference>
<evidence type="ECO:0000256" key="8">
    <source>
        <dbReference type="ARBA" id="ARBA00022475"/>
    </source>
</evidence>
<dbReference type="InterPro" id="IPR003124">
    <property type="entry name" value="WH2_dom"/>
</dbReference>
<feature type="compositionally biased region" description="Basic and acidic residues" evidence="18">
    <location>
        <begin position="602"/>
        <end position="617"/>
    </location>
</feature>
<feature type="region of interest" description="Disordered" evidence="18">
    <location>
        <begin position="905"/>
        <end position="1038"/>
    </location>
</feature>
<comment type="subunit">
    <text evidence="5">Component of the PAN1 actin cytoskeleton-regulatory complex.</text>
</comment>
<dbReference type="Pfam" id="PF12763">
    <property type="entry name" value="EH"/>
    <property type="match status" value="2"/>
</dbReference>
<keyword evidence="9" id="KW-0963">Cytoplasm</keyword>
<dbReference type="InterPro" id="IPR011992">
    <property type="entry name" value="EF-hand-dom_pair"/>
</dbReference>
<dbReference type="InterPro" id="IPR002048">
    <property type="entry name" value="EF_hand_dom"/>
</dbReference>
<feature type="region of interest" description="Disordered" evidence="18">
    <location>
        <begin position="1059"/>
        <end position="1330"/>
    </location>
</feature>
<dbReference type="Pfam" id="PF08226">
    <property type="entry name" value="DUF1720"/>
    <property type="match status" value="2"/>
</dbReference>
<accession>A0ABP0ZQK6</accession>
<feature type="domain" description="WH2" evidence="21">
    <location>
        <begin position="1299"/>
        <end position="1316"/>
    </location>
</feature>
<comment type="subcellular location">
    <subcellularLocation>
        <location evidence="3">Cell membrane</location>
        <topology evidence="3">Peripheral membrane protein</topology>
        <orientation evidence="3">Cytoplasmic side</orientation>
    </subcellularLocation>
    <subcellularLocation>
        <location evidence="2">Cytoplasm</location>
        <location evidence="2">Cytoskeleton</location>
        <location evidence="2">Actin patch</location>
    </subcellularLocation>
    <subcellularLocation>
        <location evidence="1">Endosome membrane</location>
        <topology evidence="1">Peripheral membrane protein</topology>
        <orientation evidence="1">Cytoplasmic side</orientation>
    </subcellularLocation>
</comment>
<evidence type="ECO:0000313" key="23">
    <source>
        <dbReference type="Proteomes" id="UP001497383"/>
    </source>
</evidence>
<evidence type="ECO:0000256" key="17">
    <source>
        <dbReference type="ARBA" id="ARBA00025194"/>
    </source>
</evidence>
<dbReference type="PANTHER" id="PTHR11216:SF173">
    <property type="entry name" value="ACTIN CYTOSKELETON-REGULATORY COMPLEX PROTEIN PAN1"/>
    <property type="match status" value="1"/>
</dbReference>
<feature type="compositionally biased region" description="Polar residues" evidence="18">
    <location>
        <begin position="238"/>
        <end position="260"/>
    </location>
</feature>
<dbReference type="Proteomes" id="UP001497383">
    <property type="component" value="Chromosome 5"/>
</dbReference>
<feature type="compositionally biased region" description="Basic and acidic residues" evidence="18">
    <location>
        <begin position="917"/>
        <end position="931"/>
    </location>
</feature>
<keyword evidence="15" id="KW-0009">Actin-binding</keyword>
<feature type="compositionally biased region" description="Pro residues" evidence="18">
    <location>
        <begin position="1183"/>
        <end position="1193"/>
    </location>
</feature>
<feature type="compositionally biased region" description="Pro residues" evidence="18">
    <location>
        <begin position="1267"/>
        <end position="1276"/>
    </location>
</feature>
<evidence type="ECO:0000313" key="22">
    <source>
        <dbReference type="EMBL" id="CAK9440639.1"/>
    </source>
</evidence>